<comment type="caution">
    <text evidence="7">The sequence shown here is derived from an EMBL/GenBank/DDBJ whole genome shotgun (WGS) entry which is preliminary data.</text>
</comment>
<keyword evidence="3" id="KW-0862">Zinc</keyword>
<accession>A0AAN5D2P5</accession>
<feature type="compositionally biased region" description="Acidic residues" evidence="5">
    <location>
        <begin position="196"/>
        <end position="207"/>
    </location>
</feature>
<dbReference type="Proteomes" id="UP001328107">
    <property type="component" value="Unassembled WGS sequence"/>
</dbReference>
<keyword evidence="1" id="KW-0479">Metal-binding</keyword>
<reference evidence="8" key="1">
    <citation type="submission" date="2022-10" db="EMBL/GenBank/DDBJ databases">
        <title>Genome assembly of Pristionchus species.</title>
        <authorList>
            <person name="Yoshida K."/>
            <person name="Sommer R.J."/>
        </authorList>
    </citation>
    <scope>NUCLEOTIDE SEQUENCE [LARGE SCALE GENOMIC DNA]</scope>
    <source>
        <strain evidence="8">RS5460</strain>
    </source>
</reference>
<keyword evidence="2 4" id="KW-0863">Zinc-finger</keyword>
<dbReference type="InterPro" id="IPR001841">
    <property type="entry name" value="Znf_RING"/>
</dbReference>
<protein>
    <recommendedName>
        <fullName evidence="6">RING-type domain-containing protein</fullName>
    </recommendedName>
</protein>
<dbReference type="PROSITE" id="PS00518">
    <property type="entry name" value="ZF_RING_1"/>
    <property type="match status" value="1"/>
</dbReference>
<dbReference type="Gene3D" id="3.30.40.10">
    <property type="entry name" value="Zinc/RING finger domain, C3HC4 (zinc finger)"/>
    <property type="match status" value="1"/>
</dbReference>
<evidence type="ECO:0000313" key="8">
    <source>
        <dbReference type="Proteomes" id="UP001328107"/>
    </source>
</evidence>
<evidence type="ECO:0000256" key="2">
    <source>
        <dbReference type="ARBA" id="ARBA00022771"/>
    </source>
</evidence>
<evidence type="ECO:0000259" key="6">
    <source>
        <dbReference type="PROSITE" id="PS50089"/>
    </source>
</evidence>
<dbReference type="EMBL" id="BTRK01000005">
    <property type="protein sequence ID" value="GMR54965.1"/>
    <property type="molecule type" value="Genomic_DNA"/>
</dbReference>
<feature type="compositionally biased region" description="Pro residues" evidence="5">
    <location>
        <begin position="348"/>
        <end position="360"/>
    </location>
</feature>
<gene>
    <name evidence="7" type="ORF">PMAYCL1PPCAC_25160</name>
</gene>
<name>A0AAN5D2P5_9BILA</name>
<feature type="domain" description="RING-type" evidence="6">
    <location>
        <begin position="556"/>
        <end position="599"/>
    </location>
</feature>
<evidence type="ECO:0000256" key="3">
    <source>
        <dbReference type="ARBA" id="ARBA00022833"/>
    </source>
</evidence>
<keyword evidence="8" id="KW-1185">Reference proteome</keyword>
<proteinExistence type="predicted"/>
<feature type="region of interest" description="Disordered" evidence="5">
    <location>
        <begin position="427"/>
        <end position="448"/>
    </location>
</feature>
<dbReference type="AlphaFoldDB" id="A0AAN5D2P5"/>
<dbReference type="InterPro" id="IPR017907">
    <property type="entry name" value="Znf_RING_CS"/>
</dbReference>
<feature type="compositionally biased region" description="Polar residues" evidence="5">
    <location>
        <begin position="118"/>
        <end position="130"/>
    </location>
</feature>
<dbReference type="PANTHER" id="PTHR16450">
    <property type="entry name" value="RING FINGER PROTEIN 186"/>
    <property type="match status" value="1"/>
</dbReference>
<dbReference type="InterPro" id="IPR013083">
    <property type="entry name" value="Znf_RING/FYVE/PHD"/>
</dbReference>
<organism evidence="7 8">
    <name type="scientific">Pristionchus mayeri</name>
    <dbReference type="NCBI Taxonomy" id="1317129"/>
    <lineage>
        <taxon>Eukaryota</taxon>
        <taxon>Metazoa</taxon>
        <taxon>Ecdysozoa</taxon>
        <taxon>Nematoda</taxon>
        <taxon>Chromadorea</taxon>
        <taxon>Rhabditida</taxon>
        <taxon>Rhabditina</taxon>
        <taxon>Diplogasteromorpha</taxon>
        <taxon>Diplogasteroidea</taxon>
        <taxon>Neodiplogasteridae</taxon>
        <taxon>Pristionchus</taxon>
    </lineage>
</organism>
<feature type="compositionally biased region" description="Polar residues" evidence="5">
    <location>
        <begin position="158"/>
        <end position="169"/>
    </location>
</feature>
<dbReference type="PANTHER" id="PTHR16450:SF1">
    <property type="entry name" value="PROTEIN CBG12045"/>
    <property type="match status" value="1"/>
</dbReference>
<feature type="region of interest" description="Disordered" evidence="5">
    <location>
        <begin position="1"/>
        <end position="378"/>
    </location>
</feature>
<feature type="compositionally biased region" description="Polar residues" evidence="5">
    <location>
        <begin position="11"/>
        <end position="47"/>
    </location>
</feature>
<feature type="compositionally biased region" description="Low complexity" evidence="5">
    <location>
        <begin position="65"/>
        <end position="88"/>
    </location>
</feature>
<dbReference type="SUPFAM" id="SSF57850">
    <property type="entry name" value="RING/U-box"/>
    <property type="match status" value="1"/>
</dbReference>
<evidence type="ECO:0000256" key="1">
    <source>
        <dbReference type="ARBA" id="ARBA00022723"/>
    </source>
</evidence>
<feature type="compositionally biased region" description="Polar residues" evidence="5">
    <location>
        <begin position="288"/>
        <end position="300"/>
    </location>
</feature>
<dbReference type="PROSITE" id="PS50089">
    <property type="entry name" value="ZF_RING_2"/>
    <property type="match status" value="1"/>
</dbReference>
<evidence type="ECO:0000313" key="7">
    <source>
        <dbReference type="EMBL" id="GMR54965.1"/>
    </source>
</evidence>
<evidence type="ECO:0000256" key="4">
    <source>
        <dbReference type="PROSITE-ProRule" id="PRU00175"/>
    </source>
</evidence>
<evidence type="ECO:0000256" key="5">
    <source>
        <dbReference type="SAM" id="MobiDB-lite"/>
    </source>
</evidence>
<dbReference type="GO" id="GO:0008270">
    <property type="term" value="F:zinc ion binding"/>
    <property type="evidence" value="ECO:0007669"/>
    <property type="project" value="UniProtKB-KW"/>
</dbReference>
<sequence>MPGARGGRTFVNPNFSQSSAATSEAITTPGRQAATSNDARSGDNSLWPTAGGRPPRRQRDNRPLANSQNESAEASAAADSAQPNSGNNRGRRSGGGARNRRGGGRTRPWSPSMEAGNFGTNRAQANQSTDLRAISGNWAMNRPARYGGNPWNRPRNAESATPALSTRTTAGPGERINTNGPHRRSLGFQPQRWDPMIDDEWGDDVDQENQALPSGFATDRPRASTATGRRNGGARATPHPWGDTDDSDAFHLVSYTPPVPHPPRTTSSRGARGGGRNSNTRGGRAVASATTTGRNSQGWGNNDDDDSLANAFWDAPESESRPTRGGRGRRGREASSATVPLFDWRQPSPDPYSSPPPSYSPPGHEHWSTNASDGYDRDHAYSPPDWAAEWDYEAGERDVVDWWSPQTHDIPRIARDQRFGGDGGSGFGRAYVQQPQSAASTRGRRNRRRTRAAAAARQQEQLMRADNWAPPDYHEWGLSGHHDSLENITVWGVHGDQWERGSVDDVDWMDLIEHVRRHHVRDEPTEGDAEKQERLQKIREVDNQKDTLAMKYSRSCGICITPNPRIRFALKECGHILCAYCVEQVERCTRDRVYCPYCRSVTGYVRIWETVEEESAEAAAAAPAEVSQA</sequence>